<gene>
    <name evidence="2" type="ORF">PIB30_115955</name>
</gene>
<organism evidence="2 3">
    <name type="scientific">Stylosanthes scabra</name>
    <dbReference type="NCBI Taxonomy" id="79078"/>
    <lineage>
        <taxon>Eukaryota</taxon>
        <taxon>Viridiplantae</taxon>
        <taxon>Streptophyta</taxon>
        <taxon>Embryophyta</taxon>
        <taxon>Tracheophyta</taxon>
        <taxon>Spermatophyta</taxon>
        <taxon>Magnoliopsida</taxon>
        <taxon>eudicotyledons</taxon>
        <taxon>Gunneridae</taxon>
        <taxon>Pentapetalae</taxon>
        <taxon>rosids</taxon>
        <taxon>fabids</taxon>
        <taxon>Fabales</taxon>
        <taxon>Fabaceae</taxon>
        <taxon>Papilionoideae</taxon>
        <taxon>50 kb inversion clade</taxon>
        <taxon>dalbergioids sensu lato</taxon>
        <taxon>Dalbergieae</taxon>
        <taxon>Pterocarpus clade</taxon>
        <taxon>Stylosanthes</taxon>
    </lineage>
</organism>
<dbReference type="PROSITE" id="PS51126">
    <property type="entry name" value="DILUTE"/>
    <property type="match status" value="1"/>
</dbReference>
<evidence type="ECO:0000259" key="1">
    <source>
        <dbReference type="PROSITE" id="PS51126"/>
    </source>
</evidence>
<accession>A0ABU6W0A5</accession>
<dbReference type="EMBL" id="JASCZI010165884">
    <property type="protein sequence ID" value="MED6179310.1"/>
    <property type="molecule type" value="Genomic_DNA"/>
</dbReference>
<proteinExistence type="predicted"/>
<comment type="caution">
    <text evidence="2">The sequence shown here is derived from an EMBL/GenBank/DDBJ whole genome shotgun (WGS) entry which is preliminary data.</text>
</comment>
<evidence type="ECO:0000313" key="2">
    <source>
        <dbReference type="EMBL" id="MED6179310.1"/>
    </source>
</evidence>
<evidence type="ECO:0000313" key="3">
    <source>
        <dbReference type="Proteomes" id="UP001341840"/>
    </source>
</evidence>
<feature type="domain" description="Dilute" evidence="1">
    <location>
        <begin position="2"/>
        <end position="52"/>
    </location>
</feature>
<dbReference type="InterPro" id="IPR002710">
    <property type="entry name" value="Dilute_dom"/>
</dbReference>
<reference evidence="2 3" key="1">
    <citation type="journal article" date="2023" name="Plants (Basel)">
        <title>Bridging the Gap: Combining Genomics and Transcriptomics Approaches to Understand Stylosanthes scabra, an Orphan Legume from the Brazilian Caatinga.</title>
        <authorList>
            <person name="Ferreira-Neto J.R.C."/>
            <person name="da Silva M.D."/>
            <person name="Binneck E."/>
            <person name="de Melo N.F."/>
            <person name="da Silva R.H."/>
            <person name="de Melo A.L.T.M."/>
            <person name="Pandolfi V."/>
            <person name="Bustamante F.O."/>
            <person name="Brasileiro-Vidal A.C."/>
            <person name="Benko-Iseppon A.M."/>
        </authorList>
    </citation>
    <scope>NUCLEOTIDE SEQUENCE [LARGE SCALE GENOMIC DNA]</scope>
    <source>
        <tissue evidence="2">Leaves</tissue>
    </source>
</reference>
<dbReference type="Proteomes" id="UP001341840">
    <property type="component" value="Unassembled WGS sequence"/>
</dbReference>
<name>A0ABU6W0A5_9FABA</name>
<sequence length="52" mass="5882">MNGGVDALRQVEAKYPALLFKQQLTAYVEKIYGMIRDNLKKEISPLLGLCIQ</sequence>
<feature type="non-terminal residue" evidence="2">
    <location>
        <position position="52"/>
    </location>
</feature>
<protein>
    <recommendedName>
        <fullName evidence="1">Dilute domain-containing protein</fullName>
    </recommendedName>
</protein>
<keyword evidence="3" id="KW-1185">Reference proteome</keyword>